<organism evidence="3 4">
    <name type="scientific">Nezara viridula</name>
    <name type="common">Southern green stink bug</name>
    <name type="synonym">Cimex viridulus</name>
    <dbReference type="NCBI Taxonomy" id="85310"/>
    <lineage>
        <taxon>Eukaryota</taxon>
        <taxon>Metazoa</taxon>
        <taxon>Ecdysozoa</taxon>
        <taxon>Arthropoda</taxon>
        <taxon>Hexapoda</taxon>
        <taxon>Insecta</taxon>
        <taxon>Pterygota</taxon>
        <taxon>Neoptera</taxon>
        <taxon>Paraneoptera</taxon>
        <taxon>Hemiptera</taxon>
        <taxon>Heteroptera</taxon>
        <taxon>Panheteroptera</taxon>
        <taxon>Pentatomomorpha</taxon>
        <taxon>Pentatomoidea</taxon>
        <taxon>Pentatomidae</taxon>
        <taxon>Pentatominae</taxon>
        <taxon>Nezara</taxon>
    </lineage>
</organism>
<keyword evidence="1 2" id="KW-0175">Coiled coil</keyword>
<dbReference type="SUPFAM" id="SSF160651">
    <property type="entry name" value="FLJ32549 C-terminal domain-like"/>
    <property type="match status" value="1"/>
</dbReference>
<dbReference type="GO" id="GO:0005737">
    <property type="term" value="C:cytoplasm"/>
    <property type="evidence" value="ECO:0007669"/>
    <property type="project" value="UniProtKB-ARBA"/>
</dbReference>
<dbReference type="Proteomes" id="UP001152798">
    <property type="component" value="Chromosome 4"/>
</dbReference>
<accession>A0A9P0HER1</accession>
<dbReference type="SUPFAM" id="SSF158548">
    <property type="entry name" value="FLJ32549 domain-like"/>
    <property type="match status" value="1"/>
</dbReference>
<dbReference type="Gene3D" id="1.10.3450.30">
    <property type="match status" value="1"/>
</dbReference>
<dbReference type="AlphaFoldDB" id="A0A9P0HER1"/>
<dbReference type="Pfam" id="PF10211">
    <property type="entry name" value="Ax_dynein_light"/>
    <property type="match status" value="1"/>
</dbReference>
<proteinExistence type="predicted"/>
<evidence type="ECO:0000313" key="4">
    <source>
        <dbReference type="Proteomes" id="UP001152798"/>
    </source>
</evidence>
<sequence length="668" mass="77427">MDVSKENLEKRLSQFFCHLGLMNFDKCREILEREKENRLAIRTLQVRQLFTLLLNFIEAEKSYHNLGFMSTKKIFLRKDNSLKSMYESLRTDLNKIEDPNSPDQNTNSIINQLIQYLTARIQLIDFYEKIYVLGTSVKHINYYELQNQIEQIIESHTFSFLHPILKPIRNIITNECAILIHLFGAHVELQNWNFIPSIMHLQAAHTKLTSWEKSLQSKESWKLGFGASFLKGSHLPQLYQWLHKLKSSVLNKFTLYFYQVLSQQTAAQEMRNYTSSKHNTDFYLKLQYLQKKSMASSVLLLFDPSGLVNWTGPGFQHPDRPKELLTSQYLVMIAHPPFKYGDRMVGISKALSERSPEYTLPDKVVSVYNAEDDEEEEVESPLEKLLNGVFPPRKWEENGIQWYQKISPVGAKRMDVIKLSQRLDNMMAEKDARDNGLCDARRRLHTELMDEVTRQMIIQDEPLGLLLLRAEQGRRELQEVINKLQEEKASLELEKKNAMKSVYEKERKAAVRFKGLKGKSTINLSKINVAKLKINYKGKSVFRFKNGDVYVGGFKVRFPQTITRHGNYKVPGLGSILSKYIHNLPSAEVALVDVNGFYWTGCVSDGGGVQLYPVNPFHNDPLWHENTSEISVTRKKRSTPITFKVPITHRRITLGDFNLQLLSELKDE</sequence>
<dbReference type="PANTHER" id="PTHR31581:SF1">
    <property type="entry name" value="KICSTOR SUBUNIT 2"/>
    <property type="match status" value="1"/>
</dbReference>
<dbReference type="GO" id="GO:0034198">
    <property type="term" value="P:cellular response to amino acid starvation"/>
    <property type="evidence" value="ECO:0007669"/>
    <property type="project" value="TreeGrafter"/>
</dbReference>
<keyword evidence="4" id="KW-1185">Reference proteome</keyword>
<dbReference type="GO" id="GO:1904262">
    <property type="term" value="P:negative regulation of TORC1 signaling"/>
    <property type="evidence" value="ECO:0007669"/>
    <property type="project" value="TreeGrafter"/>
</dbReference>
<evidence type="ECO:0000256" key="1">
    <source>
        <dbReference type="ARBA" id="ARBA00023054"/>
    </source>
</evidence>
<protein>
    <submittedName>
        <fullName evidence="3">Uncharacterized protein</fullName>
    </submittedName>
</protein>
<dbReference type="InterPro" id="IPR019347">
    <property type="entry name" value="Axonemal_dynein_light_chain"/>
</dbReference>
<dbReference type="GO" id="GO:0061462">
    <property type="term" value="P:protein localization to lysosome"/>
    <property type="evidence" value="ECO:0007669"/>
    <property type="project" value="TreeGrafter"/>
</dbReference>
<dbReference type="GO" id="GO:0042149">
    <property type="term" value="P:cellular response to glucose starvation"/>
    <property type="evidence" value="ECO:0007669"/>
    <property type="project" value="TreeGrafter"/>
</dbReference>
<evidence type="ECO:0000313" key="3">
    <source>
        <dbReference type="EMBL" id="CAH1400522.1"/>
    </source>
</evidence>
<dbReference type="InterPro" id="IPR038060">
    <property type="entry name" value="C12orf66-like_central_sf"/>
</dbReference>
<gene>
    <name evidence="3" type="ORF">NEZAVI_LOCUS9741</name>
</gene>
<reference evidence="3" key="1">
    <citation type="submission" date="2022-01" db="EMBL/GenBank/DDBJ databases">
        <authorList>
            <person name="King R."/>
        </authorList>
    </citation>
    <scope>NUCLEOTIDE SEQUENCE</scope>
</reference>
<evidence type="ECO:0000256" key="2">
    <source>
        <dbReference type="SAM" id="Coils"/>
    </source>
</evidence>
<dbReference type="InterPro" id="IPR018544">
    <property type="entry name" value="KICS_2"/>
</dbReference>
<dbReference type="PANTHER" id="PTHR31581">
    <property type="entry name" value="KICSTOR COMPLEX PROTEIN C12ORF66"/>
    <property type="match status" value="1"/>
</dbReference>
<dbReference type="OrthoDB" id="18134at2759"/>
<name>A0A9P0HER1_NEZVI</name>
<dbReference type="Pfam" id="PF09404">
    <property type="entry name" value="C12orf66_like"/>
    <property type="match status" value="1"/>
</dbReference>
<dbReference type="EMBL" id="OV725080">
    <property type="protein sequence ID" value="CAH1400522.1"/>
    <property type="molecule type" value="Genomic_DNA"/>
</dbReference>
<feature type="coiled-coil region" evidence="2">
    <location>
        <begin position="467"/>
        <end position="501"/>
    </location>
</feature>